<sequence length="317" mass="36530">MQIELKLIILSFILVAIITPFILFILKKINFTQPIRKELPSDHQEKKGTPLMLGIVFYIGVIICLYYNHSPLMILLCSTFILFGLIGFLDDFWKAYNQDPGGISSKTKLILQFMFTSYILYTLIMNFNFEFKISLTQDNTFYLPSFVYIILITLFIVGTANAINFTDGMDGLLANVSIPSFLFFFLISEHQEIRIFSLVMIGCLVGFLIYNLYPAKGFMGDTGSLAIGGILTFFSVIEHVEILVPLLFIIYFAEQFSVIIQVYYFKTTGSRLFKMTPIHYHFALKYGWRENQIVSIFGVVSWITMLICFVYYKAFLI</sequence>
<feature type="transmembrane region" description="Helical" evidence="7">
    <location>
        <begin position="195"/>
        <end position="213"/>
    </location>
</feature>
<feature type="transmembrane region" description="Helical" evidence="7">
    <location>
        <begin position="109"/>
        <end position="129"/>
    </location>
</feature>
<keyword evidence="7" id="KW-1003">Cell membrane</keyword>
<reference evidence="10 11" key="1">
    <citation type="submission" date="2017-09" db="EMBL/GenBank/DDBJ databases">
        <title>Large-scale bioinformatics analysis of Bacillus genomes uncovers conserved roles of natural products in bacterial physiology.</title>
        <authorList>
            <consortium name="Agbiome Team Llc"/>
            <person name="Bleich R.M."/>
            <person name="Grubbs K.J."/>
            <person name="Santa Maria K.C."/>
            <person name="Allen S.E."/>
            <person name="Farag S."/>
            <person name="Shank E.A."/>
            <person name="Bowers A."/>
        </authorList>
    </citation>
    <scope>NUCLEOTIDE SEQUENCE [LARGE SCALE GENOMIC DNA]</scope>
    <source>
        <strain evidence="10 11">AFS037265</strain>
    </source>
</reference>
<dbReference type="GO" id="GO:0008360">
    <property type="term" value="P:regulation of cell shape"/>
    <property type="evidence" value="ECO:0007669"/>
    <property type="project" value="UniProtKB-KW"/>
</dbReference>
<dbReference type="PANTHER" id="PTHR22926">
    <property type="entry name" value="PHOSPHO-N-ACETYLMURAMOYL-PENTAPEPTIDE-TRANSFERASE"/>
    <property type="match status" value="1"/>
</dbReference>
<dbReference type="GO" id="GO:0071555">
    <property type="term" value="P:cell wall organization"/>
    <property type="evidence" value="ECO:0007669"/>
    <property type="project" value="UniProtKB-KW"/>
</dbReference>
<evidence type="ECO:0000256" key="6">
    <source>
        <dbReference type="ARBA" id="ARBA00023136"/>
    </source>
</evidence>
<keyword evidence="7 9" id="KW-0460">Magnesium</keyword>
<feature type="transmembrane region" description="Helical" evidence="7">
    <location>
        <begin position="7"/>
        <end position="29"/>
    </location>
</feature>
<dbReference type="NCBIfam" id="TIGR00445">
    <property type="entry name" value="mraY"/>
    <property type="match status" value="1"/>
</dbReference>
<keyword evidence="5 7" id="KW-1133">Transmembrane helix</keyword>
<evidence type="ECO:0000256" key="8">
    <source>
        <dbReference type="NCBIfam" id="TIGR00445"/>
    </source>
</evidence>
<dbReference type="GO" id="GO:0008963">
    <property type="term" value="F:phospho-N-acetylmuramoyl-pentapeptide-transferase activity"/>
    <property type="evidence" value="ECO:0007669"/>
    <property type="project" value="UniProtKB-UniRule"/>
</dbReference>
<feature type="transmembrane region" description="Helical" evidence="7">
    <location>
        <begin position="49"/>
        <end position="67"/>
    </location>
</feature>
<comment type="cofactor">
    <cofactor evidence="7 9">
        <name>Mg(2+)</name>
        <dbReference type="ChEBI" id="CHEBI:18420"/>
    </cofactor>
</comment>
<evidence type="ECO:0000256" key="9">
    <source>
        <dbReference type="PIRSR" id="PIRSR600715-1"/>
    </source>
</evidence>
<feature type="binding site" evidence="9">
    <location>
        <position position="164"/>
    </location>
    <ligand>
        <name>Mg(2+)</name>
        <dbReference type="ChEBI" id="CHEBI:18420"/>
    </ligand>
</feature>
<keyword evidence="7" id="KW-0133">Cell shape</keyword>
<evidence type="ECO:0000256" key="5">
    <source>
        <dbReference type="ARBA" id="ARBA00022989"/>
    </source>
</evidence>
<dbReference type="CDD" id="cd06852">
    <property type="entry name" value="GT_MraY"/>
    <property type="match status" value="1"/>
</dbReference>
<evidence type="ECO:0000256" key="4">
    <source>
        <dbReference type="ARBA" id="ARBA00022692"/>
    </source>
</evidence>
<evidence type="ECO:0000313" key="11">
    <source>
        <dbReference type="Proteomes" id="UP000221918"/>
    </source>
</evidence>
<evidence type="ECO:0000256" key="7">
    <source>
        <dbReference type="HAMAP-Rule" id="MF_00038"/>
    </source>
</evidence>
<comment type="similarity">
    <text evidence="2 7">Belongs to the glycosyltransferase 4 family. MraY subfamily.</text>
</comment>
<protein>
    <recommendedName>
        <fullName evidence="7 8">Phospho-N-acetylmuramoyl-pentapeptide-transferase</fullName>
        <ecNumber evidence="7 8">2.7.8.13</ecNumber>
    </recommendedName>
    <alternativeName>
        <fullName evidence="7">UDP-MurNAc-pentapeptide phosphotransferase</fullName>
    </alternativeName>
</protein>
<dbReference type="PANTHER" id="PTHR22926:SF5">
    <property type="entry name" value="PHOSPHO-N-ACETYLMURAMOYL-PENTAPEPTIDE-TRANSFERASE HOMOLOG"/>
    <property type="match status" value="1"/>
</dbReference>
<keyword evidence="4 7" id="KW-0812">Transmembrane</keyword>
<keyword evidence="7 9" id="KW-0479">Metal-binding</keyword>
<comment type="subcellular location">
    <subcellularLocation>
        <location evidence="7">Cell membrane</location>
        <topology evidence="7">Multi-pass membrane protein</topology>
    </subcellularLocation>
    <subcellularLocation>
        <location evidence="1">Membrane</location>
        <topology evidence="1">Multi-pass membrane protein</topology>
    </subcellularLocation>
</comment>
<dbReference type="EC" id="2.7.8.13" evidence="7 8"/>
<feature type="transmembrane region" description="Helical" evidence="7">
    <location>
        <begin position="72"/>
        <end position="89"/>
    </location>
</feature>
<comment type="function">
    <text evidence="7">Catalyzes the initial step of the lipid cycle reactions in the biosynthesis of the cell wall peptidoglycan: transfers peptidoglycan precursor phospho-MurNAc-pentapeptide from UDP-MurNAc-pentapeptide onto the lipid carrier undecaprenyl phosphate, yielding undecaprenyl-pyrophosphoryl-MurNAc-pentapeptide, known as lipid I.</text>
</comment>
<keyword evidence="6 7" id="KW-0472">Membrane</keyword>
<evidence type="ECO:0000256" key="3">
    <source>
        <dbReference type="ARBA" id="ARBA00022679"/>
    </source>
</evidence>
<keyword evidence="3 7" id="KW-0808">Transferase</keyword>
<comment type="pathway">
    <text evidence="7">Cell wall biogenesis; peptidoglycan biosynthesis.</text>
</comment>
<dbReference type="Pfam" id="PF00953">
    <property type="entry name" value="Glycos_transf_4"/>
    <property type="match status" value="1"/>
</dbReference>
<proteinExistence type="inferred from homology"/>
<evidence type="ECO:0000256" key="1">
    <source>
        <dbReference type="ARBA" id="ARBA00004141"/>
    </source>
</evidence>
<comment type="catalytic activity">
    <reaction evidence="7">
        <text>UDP-N-acetyl-alpha-D-muramoyl-L-alanyl-gamma-D-glutamyl-meso-2,6-diaminopimeloyl-D-alanyl-D-alanine + di-trans,octa-cis-undecaprenyl phosphate = di-trans,octa-cis-undecaprenyl diphospho-N-acetyl-alpha-D-muramoyl-L-alanyl-D-glutamyl-meso-2,6-diaminopimeloyl-D-alanyl-D-alanine + UMP</text>
        <dbReference type="Rhea" id="RHEA:28386"/>
        <dbReference type="ChEBI" id="CHEBI:57865"/>
        <dbReference type="ChEBI" id="CHEBI:60392"/>
        <dbReference type="ChEBI" id="CHEBI:61386"/>
        <dbReference type="ChEBI" id="CHEBI:61387"/>
        <dbReference type="EC" id="2.7.8.13"/>
    </reaction>
</comment>
<dbReference type="Proteomes" id="UP000221918">
    <property type="component" value="Unassembled WGS sequence"/>
</dbReference>
<dbReference type="EMBL" id="NUTL01000081">
    <property type="protein sequence ID" value="PHE93067.1"/>
    <property type="molecule type" value="Genomic_DNA"/>
</dbReference>
<keyword evidence="7" id="KW-0961">Cell wall biogenesis/degradation</keyword>
<accession>A0ABD6TBB5</accession>
<gene>
    <name evidence="7 10" type="primary">mraY</name>
    <name evidence="10" type="ORF">COF81_18510</name>
</gene>
<keyword evidence="7" id="KW-0573">Peptidoglycan synthesis</keyword>
<feature type="transmembrane region" description="Helical" evidence="7">
    <location>
        <begin position="169"/>
        <end position="188"/>
    </location>
</feature>
<feature type="transmembrane region" description="Helical" evidence="7">
    <location>
        <begin position="293"/>
        <end position="312"/>
    </location>
</feature>
<evidence type="ECO:0000313" key="10">
    <source>
        <dbReference type="EMBL" id="PHE93067.1"/>
    </source>
</evidence>
<comment type="caution">
    <text evidence="10">The sequence shown here is derived from an EMBL/GenBank/DDBJ whole genome shotgun (WGS) entry which is preliminary data.</text>
</comment>
<feature type="binding site" evidence="9">
    <location>
        <position position="221"/>
    </location>
    <ligand>
        <name>Mg(2+)</name>
        <dbReference type="ChEBI" id="CHEBI:18420"/>
    </ligand>
</feature>
<dbReference type="GO" id="GO:0046872">
    <property type="term" value="F:metal ion binding"/>
    <property type="evidence" value="ECO:0007669"/>
    <property type="project" value="UniProtKB-KW"/>
</dbReference>
<dbReference type="InterPro" id="IPR000715">
    <property type="entry name" value="Glycosyl_transferase_4"/>
</dbReference>
<keyword evidence="7" id="KW-0131">Cell cycle</keyword>
<dbReference type="GO" id="GO:0051301">
    <property type="term" value="P:cell division"/>
    <property type="evidence" value="ECO:0007669"/>
    <property type="project" value="UniProtKB-KW"/>
</dbReference>
<name>A0ABD6TBB5_9BACI</name>
<dbReference type="RefSeq" id="WP_098101352.1">
    <property type="nucleotide sequence ID" value="NZ_NUAY01000086.1"/>
</dbReference>
<feature type="transmembrane region" description="Helical" evidence="7">
    <location>
        <begin position="242"/>
        <end position="265"/>
    </location>
</feature>
<keyword evidence="7" id="KW-0132">Cell division</keyword>
<dbReference type="InterPro" id="IPR018480">
    <property type="entry name" value="PNAcMuramoyl-5peptid_Trfase_CS"/>
</dbReference>
<dbReference type="GO" id="GO:0005886">
    <property type="term" value="C:plasma membrane"/>
    <property type="evidence" value="ECO:0007669"/>
    <property type="project" value="UniProtKB-SubCell"/>
</dbReference>
<dbReference type="AlphaFoldDB" id="A0ABD6TBB5"/>
<dbReference type="GO" id="GO:0009252">
    <property type="term" value="P:peptidoglycan biosynthetic process"/>
    <property type="evidence" value="ECO:0007669"/>
    <property type="project" value="UniProtKB-UniRule"/>
</dbReference>
<dbReference type="PROSITE" id="PS01348">
    <property type="entry name" value="MRAY_2"/>
    <property type="match status" value="1"/>
</dbReference>
<dbReference type="InterPro" id="IPR003524">
    <property type="entry name" value="PNAcMuramoyl-5peptid_Trfase"/>
</dbReference>
<evidence type="ECO:0000256" key="2">
    <source>
        <dbReference type="ARBA" id="ARBA00005583"/>
    </source>
</evidence>
<organism evidence="10 11">
    <name type="scientific">Bacillus pseudomycoides</name>
    <dbReference type="NCBI Taxonomy" id="64104"/>
    <lineage>
        <taxon>Bacteria</taxon>
        <taxon>Bacillati</taxon>
        <taxon>Bacillota</taxon>
        <taxon>Bacilli</taxon>
        <taxon>Bacillales</taxon>
        <taxon>Bacillaceae</taxon>
        <taxon>Bacillus</taxon>
        <taxon>Bacillus cereus group</taxon>
    </lineage>
</organism>
<feature type="transmembrane region" description="Helical" evidence="7">
    <location>
        <begin position="141"/>
        <end position="163"/>
    </location>
</feature>
<dbReference type="HAMAP" id="MF_00038">
    <property type="entry name" value="MraY"/>
    <property type="match status" value="1"/>
</dbReference>